<keyword evidence="3" id="KW-0863">Zinc-finger</keyword>
<dbReference type="VEuPathDB" id="FungiDB:RhiirFUN_023161"/>
<dbReference type="EMBL" id="CAGKOT010000042">
    <property type="protein sequence ID" value="CAB5380236.1"/>
    <property type="molecule type" value="Genomic_DNA"/>
</dbReference>
<evidence type="ECO:0000256" key="3">
    <source>
        <dbReference type="ARBA" id="ARBA00022771"/>
    </source>
</evidence>
<comment type="subcellular location">
    <subcellularLocation>
        <location evidence="1">Nucleus</location>
    </subcellularLocation>
</comment>
<feature type="region of interest" description="Disordered" evidence="6">
    <location>
        <begin position="1"/>
        <end position="20"/>
    </location>
</feature>
<evidence type="ECO:0000313" key="8">
    <source>
        <dbReference type="Proteomes" id="UP000684084"/>
    </source>
</evidence>
<keyword evidence="5" id="KW-0539">Nucleus</keyword>
<dbReference type="GO" id="GO:0008270">
    <property type="term" value="F:zinc ion binding"/>
    <property type="evidence" value="ECO:0007669"/>
    <property type="project" value="UniProtKB-KW"/>
</dbReference>
<dbReference type="AlphaFoldDB" id="A0A915ZJT2"/>
<sequence>MSSEELADIPQPENLETLTCGSKRPRQRVCELLNQQNLAPNGPLIELESDTDSTNNQHKTGKNNKKRNKVSTKTDLNKIADQLVLIPNAKPPGQSWIWSYFEQYEPTEQYRRIVKCLVQVQRKNGVEPCSHFMGSDNSTGNFIVHLSTHRITEESHRRRMNIKNSRDRKFVGILIKDNRPISICNDEGFVEFIHELDPNYQIPSDKTIQQLIAESYNQIKVVLTKKFSKDVISCSITTDLWTARSRNGYIGVTLPPPSATRW</sequence>
<dbReference type="Proteomes" id="UP000684084">
    <property type="component" value="Unassembled WGS sequence"/>
</dbReference>
<protein>
    <recommendedName>
        <fullName evidence="9">Zinc finger bed domain-containing protein 1-like</fullName>
    </recommendedName>
</protein>
<dbReference type="PANTHER" id="PTHR46481">
    <property type="entry name" value="ZINC FINGER BED DOMAIN-CONTAINING PROTEIN 4"/>
    <property type="match status" value="1"/>
</dbReference>
<comment type="caution">
    <text evidence="7">The sequence shown here is derived from an EMBL/GenBank/DDBJ whole genome shotgun (WGS) entry which is preliminary data.</text>
</comment>
<accession>A0A915ZJT2</accession>
<evidence type="ECO:0000313" key="7">
    <source>
        <dbReference type="EMBL" id="CAB5380236.1"/>
    </source>
</evidence>
<dbReference type="PANTHER" id="PTHR46481:SF10">
    <property type="entry name" value="ZINC FINGER BED DOMAIN-CONTAINING PROTEIN 39"/>
    <property type="match status" value="1"/>
</dbReference>
<feature type="region of interest" description="Disordered" evidence="6">
    <location>
        <begin position="41"/>
        <end position="72"/>
    </location>
</feature>
<keyword evidence="2" id="KW-0479">Metal-binding</keyword>
<feature type="compositionally biased region" description="Basic residues" evidence="6">
    <location>
        <begin position="59"/>
        <end position="70"/>
    </location>
</feature>
<evidence type="ECO:0000256" key="5">
    <source>
        <dbReference type="ARBA" id="ARBA00023242"/>
    </source>
</evidence>
<organism evidence="7 8">
    <name type="scientific">Rhizophagus irregularis</name>
    <dbReference type="NCBI Taxonomy" id="588596"/>
    <lineage>
        <taxon>Eukaryota</taxon>
        <taxon>Fungi</taxon>
        <taxon>Fungi incertae sedis</taxon>
        <taxon>Mucoromycota</taxon>
        <taxon>Glomeromycotina</taxon>
        <taxon>Glomeromycetes</taxon>
        <taxon>Glomerales</taxon>
        <taxon>Glomeraceae</taxon>
        <taxon>Rhizophagus</taxon>
    </lineage>
</organism>
<name>A0A915ZJT2_9GLOM</name>
<gene>
    <name evidence="7" type="ORF">CHRIB12_LOCUS16985</name>
</gene>
<proteinExistence type="predicted"/>
<evidence type="ECO:0000256" key="4">
    <source>
        <dbReference type="ARBA" id="ARBA00022833"/>
    </source>
</evidence>
<dbReference type="GO" id="GO:0005634">
    <property type="term" value="C:nucleus"/>
    <property type="evidence" value="ECO:0007669"/>
    <property type="project" value="UniProtKB-SubCell"/>
</dbReference>
<reference evidence="7" key="1">
    <citation type="submission" date="2020-05" db="EMBL/GenBank/DDBJ databases">
        <authorList>
            <person name="Rincon C."/>
            <person name="Sanders R I."/>
            <person name="Robbins C."/>
            <person name="Chaturvedi A."/>
        </authorList>
    </citation>
    <scope>NUCLEOTIDE SEQUENCE</scope>
    <source>
        <strain evidence="7">CHB12</strain>
    </source>
</reference>
<evidence type="ECO:0000256" key="6">
    <source>
        <dbReference type="SAM" id="MobiDB-lite"/>
    </source>
</evidence>
<evidence type="ECO:0000256" key="1">
    <source>
        <dbReference type="ARBA" id="ARBA00004123"/>
    </source>
</evidence>
<dbReference type="OrthoDB" id="2436969at2759"/>
<evidence type="ECO:0000256" key="2">
    <source>
        <dbReference type="ARBA" id="ARBA00022723"/>
    </source>
</evidence>
<dbReference type="InterPro" id="IPR052035">
    <property type="entry name" value="ZnF_BED_domain_contain"/>
</dbReference>
<evidence type="ECO:0008006" key="9">
    <source>
        <dbReference type="Google" id="ProtNLM"/>
    </source>
</evidence>
<keyword evidence="4" id="KW-0862">Zinc</keyword>